<dbReference type="InterPro" id="IPR050469">
    <property type="entry name" value="Diguanylate_Cyclase"/>
</dbReference>
<dbReference type="SUPFAM" id="SSF55073">
    <property type="entry name" value="Nucleotide cyclase"/>
    <property type="match status" value="1"/>
</dbReference>
<accession>A0ABR7ZZT4</accession>
<dbReference type="Pfam" id="PF00990">
    <property type="entry name" value="GGDEF"/>
    <property type="match status" value="1"/>
</dbReference>
<dbReference type="InterPro" id="IPR000160">
    <property type="entry name" value="GGDEF_dom"/>
</dbReference>
<dbReference type="InterPro" id="IPR029787">
    <property type="entry name" value="Nucleotide_cyclase"/>
</dbReference>
<evidence type="ECO:0000259" key="1">
    <source>
        <dbReference type="PROSITE" id="PS50887"/>
    </source>
</evidence>
<dbReference type="InterPro" id="IPR043128">
    <property type="entry name" value="Rev_trsase/Diguanyl_cyclase"/>
</dbReference>
<feature type="domain" description="GGDEF" evidence="1">
    <location>
        <begin position="214"/>
        <end position="348"/>
    </location>
</feature>
<dbReference type="PANTHER" id="PTHR45138">
    <property type="entry name" value="REGULATORY COMPONENTS OF SENSORY TRANSDUCTION SYSTEM"/>
    <property type="match status" value="1"/>
</dbReference>
<dbReference type="RefSeq" id="WP_190404301.1">
    <property type="nucleotide sequence ID" value="NZ_JACJQB010000040.1"/>
</dbReference>
<reference evidence="2 3" key="1">
    <citation type="journal article" date="2020" name="ISME J.">
        <title>Comparative genomics reveals insights into cyanobacterial evolution and habitat adaptation.</title>
        <authorList>
            <person name="Chen M.Y."/>
            <person name="Teng W.K."/>
            <person name="Zhao L."/>
            <person name="Hu C.X."/>
            <person name="Zhou Y.K."/>
            <person name="Han B.P."/>
            <person name="Song L.R."/>
            <person name="Shu W.S."/>
        </authorList>
    </citation>
    <scope>NUCLEOTIDE SEQUENCE [LARGE SCALE GENOMIC DNA]</scope>
    <source>
        <strain evidence="2 3">FACHB-723</strain>
    </source>
</reference>
<dbReference type="PROSITE" id="PS50887">
    <property type="entry name" value="GGDEF"/>
    <property type="match status" value="1"/>
</dbReference>
<evidence type="ECO:0000313" key="3">
    <source>
        <dbReference type="Proteomes" id="UP000642094"/>
    </source>
</evidence>
<dbReference type="NCBIfam" id="TIGR00254">
    <property type="entry name" value="GGDEF"/>
    <property type="match status" value="1"/>
</dbReference>
<dbReference type="SMART" id="SM00267">
    <property type="entry name" value="GGDEF"/>
    <property type="match status" value="1"/>
</dbReference>
<organism evidence="2 3">
    <name type="scientific">Pseudanabaena mucicola FACHB-723</name>
    <dbReference type="NCBI Taxonomy" id="2692860"/>
    <lineage>
        <taxon>Bacteria</taxon>
        <taxon>Bacillati</taxon>
        <taxon>Cyanobacteriota</taxon>
        <taxon>Cyanophyceae</taxon>
        <taxon>Pseudanabaenales</taxon>
        <taxon>Pseudanabaenaceae</taxon>
        <taxon>Pseudanabaena</taxon>
    </lineage>
</organism>
<dbReference type="EMBL" id="JACJQB010000040">
    <property type="protein sequence ID" value="MBD2189473.1"/>
    <property type="molecule type" value="Genomic_DNA"/>
</dbReference>
<sequence>MTNFNKILYEALLVAFGKVLAKYNVFAQGYILKDVGEEIINYLNSHGFAFEEKGNIDDLAVLTELFVKNGFADCLEIEDADIGKNYIWKNLYGIAAYKELFDIADNPFLSCPLNLCLYYIADKHHKTMRLYSKSFDMEHGIAQSQYDVVEKEDHQEDAFGALILENVKLYELARIREEQYHHQSITDALTGISNRRHIIEEGTKAFSRAQRYNLPLSILMIDIDRFKRINDIYGHSTGDRAICVLASICRQLVREMDLTGRLGGEEFVIILPDTSIEGAYNLAERIRKTVEQEKIQADDNSCFSMSISIGVTDYHDNISNFENMLSIADNALYKAKNMGRNRVVIADAEESNESNCGL</sequence>
<gene>
    <name evidence="2" type="ORF">H6F41_15170</name>
</gene>
<protein>
    <submittedName>
        <fullName evidence="2">GGDEF domain-containing protein</fullName>
    </submittedName>
</protein>
<dbReference type="PANTHER" id="PTHR45138:SF9">
    <property type="entry name" value="DIGUANYLATE CYCLASE DGCM-RELATED"/>
    <property type="match status" value="1"/>
</dbReference>
<dbReference type="Gene3D" id="3.30.70.270">
    <property type="match status" value="1"/>
</dbReference>
<keyword evidence="3" id="KW-1185">Reference proteome</keyword>
<dbReference type="Proteomes" id="UP000642094">
    <property type="component" value="Unassembled WGS sequence"/>
</dbReference>
<proteinExistence type="predicted"/>
<evidence type="ECO:0000313" key="2">
    <source>
        <dbReference type="EMBL" id="MBD2189473.1"/>
    </source>
</evidence>
<name>A0ABR7ZZT4_9CYAN</name>
<dbReference type="CDD" id="cd01949">
    <property type="entry name" value="GGDEF"/>
    <property type="match status" value="1"/>
</dbReference>
<comment type="caution">
    <text evidence="2">The sequence shown here is derived from an EMBL/GenBank/DDBJ whole genome shotgun (WGS) entry which is preliminary data.</text>
</comment>